<evidence type="ECO:0000256" key="1">
    <source>
        <dbReference type="SAM" id="MobiDB-lite"/>
    </source>
</evidence>
<dbReference type="Proteomes" id="UP000314294">
    <property type="component" value="Unassembled WGS sequence"/>
</dbReference>
<comment type="caution">
    <text evidence="2">The sequence shown here is derived from an EMBL/GenBank/DDBJ whole genome shotgun (WGS) entry which is preliminary data.</text>
</comment>
<name>A0A4Z2E7Y3_9TELE</name>
<evidence type="ECO:0000313" key="3">
    <source>
        <dbReference type="Proteomes" id="UP000314294"/>
    </source>
</evidence>
<feature type="compositionally biased region" description="Low complexity" evidence="1">
    <location>
        <begin position="16"/>
        <end position="75"/>
    </location>
</feature>
<protein>
    <submittedName>
        <fullName evidence="2">Uncharacterized protein</fullName>
    </submittedName>
</protein>
<sequence>MFGCSPSRSAPLARRPTPTWTTSASCCAAAATPRSRAPSGRPTTRRATSSGSPSAPPSSAWSSGGCARTTSTTRCPRTRSRSIAARRWLTRPPCSTCASTSAPPSCTASRPR</sequence>
<accession>A0A4Z2E7Y3</accession>
<feature type="region of interest" description="Disordered" evidence="1">
    <location>
        <begin position="1"/>
        <end position="112"/>
    </location>
</feature>
<reference evidence="2 3" key="1">
    <citation type="submission" date="2019-03" db="EMBL/GenBank/DDBJ databases">
        <title>First draft genome of Liparis tanakae, snailfish: a comprehensive survey of snailfish specific genes.</title>
        <authorList>
            <person name="Kim W."/>
            <person name="Song I."/>
            <person name="Jeong J.-H."/>
            <person name="Kim D."/>
            <person name="Kim S."/>
            <person name="Ryu S."/>
            <person name="Song J.Y."/>
            <person name="Lee S.K."/>
        </authorList>
    </citation>
    <scope>NUCLEOTIDE SEQUENCE [LARGE SCALE GENOMIC DNA]</scope>
    <source>
        <tissue evidence="2">Muscle</tissue>
    </source>
</reference>
<gene>
    <name evidence="2" type="ORF">EYF80_064945</name>
</gene>
<proteinExistence type="predicted"/>
<feature type="compositionally biased region" description="Low complexity" evidence="1">
    <location>
        <begin position="92"/>
        <end position="112"/>
    </location>
</feature>
<organism evidence="2 3">
    <name type="scientific">Liparis tanakae</name>
    <name type="common">Tanaka's snailfish</name>
    <dbReference type="NCBI Taxonomy" id="230148"/>
    <lineage>
        <taxon>Eukaryota</taxon>
        <taxon>Metazoa</taxon>
        <taxon>Chordata</taxon>
        <taxon>Craniata</taxon>
        <taxon>Vertebrata</taxon>
        <taxon>Euteleostomi</taxon>
        <taxon>Actinopterygii</taxon>
        <taxon>Neopterygii</taxon>
        <taxon>Teleostei</taxon>
        <taxon>Neoteleostei</taxon>
        <taxon>Acanthomorphata</taxon>
        <taxon>Eupercaria</taxon>
        <taxon>Perciformes</taxon>
        <taxon>Cottioidei</taxon>
        <taxon>Cottales</taxon>
        <taxon>Liparidae</taxon>
        <taxon>Liparis</taxon>
    </lineage>
</organism>
<dbReference type="EMBL" id="SRLO01013905">
    <property type="protein sequence ID" value="TNN24928.1"/>
    <property type="molecule type" value="Genomic_DNA"/>
</dbReference>
<dbReference type="AlphaFoldDB" id="A0A4Z2E7Y3"/>
<evidence type="ECO:0000313" key="2">
    <source>
        <dbReference type="EMBL" id="TNN24928.1"/>
    </source>
</evidence>
<keyword evidence="3" id="KW-1185">Reference proteome</keyword>